<name>A0A553UIV9_9DEIO</name>
<dbReference type="RefSeq" id="WP_143722010.1">
    <property type="nucleotide sequence ID" value="NZ_VKDB01000034.1"/>
</dbReference>
<evidence type="ECO:0000313" key="2">
    <source>
        <dbReference type="EMBL" id="TSA79961.1"/>
    </source>
</evidence>
<organism evidence="2 3">
    <name type="scientific">Deinococcus detaillensis</name>
    <dbReference type="NCBI Taxonomy" id="2592048"/>
    <lineage>
        <taxon>Bacteria</taxon>
        <taxon>Thermotogati</taxon>
        <taxon>Deinococcota</taxon>
        <taxon>Deinococci</taxon>
        <taxon>Deinococcales</taxon>
        <taxon>Deinococcaceae</taxon>
        <taxon>Deinococcus</taxon>
    </lineage>
</organism>
<comment type="caution">
    <text evidence="2">The sequence shown here is derived from an EMBL/GenBank/DDBJ whole genome shotgun (WGS) entry which is preliminary data.</text>
</comment>
<evidence type="ECO:0000313" key="3">
    <source>
        <dbReference type="Proteomes" id="UP000316092"/>
    </source>
</evidence>
<dbReference type="AlphaFoldDB" id="A0A553UIV9"/>
<reference evidence="2 3" key="1">
    <citation type="submission" date="2019-07" db="EMBL/GenBank/DDBJ databases">
        <title>Deinococcus detaillus sp. nov., isolated from humus soil in Antarctica.</title>
        <authorList>
            <person name="Zhang K."/>
        </authorList>
    </citation>
    <scope>NUCLEOTIDE SEQUENCE [LARGE SCALE GENOMIC DNA]</scope>
    <source>
        <strain evidence="2 3">H1</strain>
    </source>
</reference>
<dbReference type="Pfam" id="PF13020">
    <property type="entry name" value="NOV_C"/>
    <property type="match status" value="1"/>
</dbReference>
<gene>
    <name evidence="2" type="ORF">FNU79_17120</name>
</gene>
<keyword evidence="3" id="KW-1185">Reference proteome</keyword>
<dbReference type="Proteomes" id="UP000316092">
    <property type="component" value="Unassembled WGS sequence"/>
</dbReference>
<accession>A0A553UIV9</accession>
<dbReference type="OrthoDB" id="6058508at2"/>
<dbReference type="InterPro" id="IPR024975">
    <property type="entry name" value="NOV_C"/>
</dbReference>
<feature type="domain" description="Protein NO VEIN C-terminal" evidence="1">
    <location>
        <begin position="244"/>
        <end position="331"/>
    </location>
</feature>
<sequence>MPRKLAVRRIQHSELTYFQPLFERIKTDAEAVGRKGSKQKAINLDKAVLIDMFYPMLASARNGEFGIVLNVFGPDDSRLQSVGRKISKPKAKKESDSKNWRLHGATIRNPLSDPDRYDVIEANDFLVMEFFDAPDGTPGIVNLQVMSRSLATVAGITADLDDLFRNRLNMVAISESTMANLCARTALLKVDPLSVFSEEETLIEAALTGDPVAVERVLRRRRIVTRQQVLDRQRAGDENGLTGEALVFTWLDAEKAAGRITDFTHDSTVNAVQPHDFTILSADSTTYIDAKTTSGRHVDPFHMSGGELIFAATSAEEYRIYRVSEVTSTSGVLRVSSDARPLARTVAEILDTLPEGIRSTSVTIRPGLLEWSEPVPVSLPPQPPEA</sequence>
<proteinExistence type="predicted"/>
<protein>
    <submittedName>
        <fullName evidence="2">DUF3883 domain-containing protein</fullName>
    </submittedName>
</protein>
<dbReference type="EMBL" id="VKDB01000034">
    <property type="protein sequence ID" value="TSA79961.1"/>
    <property type="molecule type" value="Genomic_DNA"/>
</dbReference>
<evidence type="ECO:0000259" key="1">
    <source>
        <dbReference type="Pfam" id="PF13020"/>
    </source>
</evidence>